<keyword evidence="3" id="KW-1185">Reference proteome</keyword>
<organism evidence="2 3">
    <name type="scientific">Gordonia pseudamarae</name>
    <dbReference type="NCBI Taxonomy" id="2831662"/>
    <lineage>
        <taxon>Bacteria</taxon>
        <taxon>Bacillati</taxon>
        <taxon>Actinomycetota</taxon>
        <taxon>Actinomycetes</taxon>
        <taxon>Mycobacteriales</taxon>
        <taxon>Gordoniaceae</taxon>
        <taxon>Gordonia</taxon>
    </lineage>
</organism>
<dbReference type="InterPro" id="IPR027417">
    <property type="entry name" value="P-loop_NTPase"/>
</dbReference>
<dbReference type="InterPro" id="IPR051162">
    <property type="entry name" value="T4SS_component"/>
</dbReference>
<sequence length="387" mass="42143">MTFGAFGARHAGGDAVRIGDARTDAHETVDAALEDEELRRHVHVVGATGTGKSTLLADMVHQLAHSGHGALVLDPHGTLVDRIVDELPECAADRVQVIRADDLEHVVPLNPLAVGSDTQLDTAISDMCEMFYELYDPGRTGIVGPRFEERLGYALRGLASLRGSRSSLLDVPTILGHKGMRMALRKELTDPRVKQWWDNDVRNMKSSEYADLVSWTTCKFERFSASPALRAILGSGADAYDPVGAMDDGRLILVDLAKGQIGSTAARLLGYLLLNRFWVAAMNRSTDRRFHVIVDEAHEVMAGSLVNMLSEGRKFGLSVTVAHQYRDQLDTGIRNGLSGNVGTTVMFRVGGRHSDEQATAMGREIDATTLANLPIFNAVVVRTASER</sequence>
<gene>
    <name evidence="2" type="ORF">GII31_00520</name>
</gene>
<dbReference type="Gene3D" id="3.40.50.300">
    <property type="entry name" value="P-loop containing nucleotide triphosphate hydrolases"/>
    <property type="match status" value="2"/>
</dbReference>
<accession>A0ABX6IPQ7</accession>
<name>A0ABX6IPQ7_9ACTN</name>
<feature type="domain" description="Helicase HerA central" evidence="1">
    <location>
        <begin position="27"/>
        <end position="101"/>
    </location>
</feature>
<dbReference type="PANTHER" id="PTHR30121">
    <property type="entry name" value="UNCHARACTERIZED PROTEIN YJGR-RELATED"/>
    <property type="match status" value="1"/>
</dbReference>
<reference evidence="2" key="1">
    <citation type="journal article" date="2021" name="Nat. Microbiol.">
        <title>Cocultivation of an ultrasmall environmental parasitic bacterium with lytic ability against bacteria associated with wastewater foams.</title>
        <authorList>
            <person name="Batinovic S."/>
            <person name="Rose J.J.A."/>
            <person name="Ratcliffe J."/>
            <person name="Seviour R.J."/>
            <person name="Petrovski S."/>
        </authorList>
    </citation>
    <scope>NUCLEOTIDE SEQUENCE</scope>
    <source>
        <strain evidence="2">CON9</strain>
    </source>
</reference>
<dbReference type="EMBL" id="CP045809">
    <property type="protein sequence ID" value="QHN37236.1"/>
    <property type="molecule type" value="Genomic_DNA"/>
</dbReference>
<dbReference type="Proteomes" id="UP001059836">
    <property type="component" value="Chromosome"/>
</dbReference>
<dbReference type="SUPFAM" id="SSF52540">
    <property type="entry name" value="P-loop containing nucleoside triphosphate hydrolases"/>
    <property type="match status" value="1"/>
</dbReference>
<dbReference type="PANTHER" id="PTHR30121:SF11">
    <property type="entry name" value="AAA+ ATPASE DOMAIN-CONTAINING PROTEIN"/>
    <property type="match status" value="1"/>
</dbReference>
<proteinExistence type="predicted"/>
<evidence type="ECO:0000259" key="1">
    <source>
        <dbReference type="Pfam" id="PF01935"/>
    </source>
</evidence>
<dbReference type="InterPro" id="IPR002789">
    <property type="entry name" value="HerA_central"/>
</dbReference>
<evidence type="ECO:0000313" key="2">
    <source>
        <dbReference type="EMBL" id="QHN37236.1"/>
    </source>
</evidence>
<evidence type="ECO:0000313" key="3">
    <source>
        <dbReference type="Proteomes" id="UP001059836"/>
    </source>
</evidence>
<dbReference type="CDD" id="cd01127">
    <property type="entry name" value="TrwB_TraG_TraD_VirD4"/>
    <property type="match status" value="1"/>
</dbReference>
<dbReference type="Pfam" id="PF01935">
    <property type="entry name" value="DUF87"/>
    <property type="match status" value="1"/>
</dbReference>
<protein>
    <submittedName>
        <fullName evidence="2">DUF853 family protein</fullName>
    </submittedName>
</protein>